<evidence type="ECO:0000259" key="3">
    <source>
        <dbReference type="PROSITE" id="PS50110"/>
    </source>
</evidence>
<accession>R4YSZ1</accession>
<dbReference type="PROSITE" id="PS50110">
    <property type="entry name" value="RESPONSE_REGULATORY"/>
    <property type="match status" value="1"/>
</dbReference>
<dbReference type="GO" id="GO:0000160">
    <property type="term" value="P:phosphorelay signal transduction system"/>
    <property type="evidence" value="ECO:0007669"/>
    <property type="project" value="InterPro"/>
</dbReference>
<feature type="domain" description="Response regulatory" evidence="3">
    <location>
        <begin position="5"/>
        <end position="121"/>
    </location>
</feature>
<evidence type="ECO:0000313" key="5">
    <source>
        <dbReference type="Proteomes" id="UP000032749"/>
    </source>
</evidence>
<keyword evidence="5" id="KW-1185">Reference proteome</keyword>
<dbReference type="PANTHER" id="PTHR43228:SF1">
    <property type="entry name" value="TWO-COMPONENT RESPONSE REGULATOR ARR22"/>
    <property type="match status" value="1"/>
</dbReference>
<gene>
    <name evidence="4" type="ORF">OLEAN_C23420</name>
</gene>
<dbReference type="Gene3D" id="3.40.50.2300">
    <property type="match status" value="1"/>
</dbReference>
<dbReference type="InterPro" id="IPR001789">
    <property type="entry name" value="Sig_transdc_resp-reg_receiver"/>
</dbReference>
<protein>
    <submittedName>
        <fullName evidence="4">Response regulator, CheY-like</fullName>
    </submittedName>
</protein>
<name>R4YSZ1_OLEAN</name>
<evidence type="ECO:0000256" key="2">
    <source>
        <dbReference type="SAM" id="Phobius"/>
    </source>
</evidence>
<dbReference type="CDD" id="cd00156">
    <property type="entry name" value="REC"/>
    <property type="match status" value="1"/>
</dbReference>
<evidence type="ECO:0000313" key="4">
    <source>
        <dbReference type="EMBL" id="CCK76518.1"/>
    </source>
</evidence>
<dbReference type="InterPro" id="IPR052048">
    <property type="entry name" value="ST_Response_Regulator"/>
</dbReference>
<keyword evidence="2" id="KW-0472">Membrane</keyword>
<dbReference type="OrthoDB" id="236568at2"/>
<dbReference type="PANTHER" id="PTHR43228">
    <property type="entry name" value="TWO-COMPONENT RESPONSE REGULATOR"/>
    <property type="match status" value="1"/>
</dbReference>
<dbReference type="STRING" id="698738.OLEAN_C23420"/>
<dbReference type="EMBL" id="FO203512">
    <property type="protein sequence ID" value="CCK76518.1"/>
    <property type="molecule type" value="Genomic_DNA"/>
</dbReference>
<keyword evidence="2" id="KW-0812">Transmembrane</keyword>
<keyword evidence="1" id="KW-0597">Phosphoprotein</keyword>
<keyword evidence="2" id="KW-1133">Transmembrane helix</keyword>
<sequence length="290" mass="32060">MTIKSALIVDDSKSARIMLQRLLEKMNVITLGVESAEEAISYLENQQPDIIFMDHMMPGMDGLEATQTIKNNPKTQGIPTIMYTSKEGDGYNTLAMSHGASGVLPKPANQQAVMAVINSLNNTAANDVPEAQMNNNDAHKVSLDVIEKMIQQRLNNSILSAKAEMTAGLDGVSHQLLQTQQERLTIAERSFKQHLKPLQVKLLELGDDAKLFKRLQPQLQKQMMVIADKVSRKKVDTLYKEQLVKLQAIEEQQNKLMIEVTNKSQAAMFKGIIFGALLGASVAITASFII</sequence>
<dbReference type="InterPro" id="IPR011006">
    <property type="entry name" value="CheY-like_superfamily"/>
</dbReference>
<dbReference type="HOGENOM" id="CLU_959207_0_0_6"/>
<dbReference type="KEGG" id="oai:OLEAN_C23420"/>
<dbReference type="SMART" id="SM00448">
    <property type="entry name" value="REC"/>
    <property type="match status" value="1"/>
</dbReference>
<feature type="modified residue" description="4-aspartylphosphate" evidence="1">
    <location>
        <position position="54"/>
    </location>
</feature>
<dbReference type="Proteomes" id="UP000032749">
    <property type="component" value="Chromosome"/>
</dbReference>
<dbReference type="SUPFAM" id="SSF52172">
    <property type="entry name" value="CheY-like"/>
    <property type="match status" value="1"/>
</dbReference>
<evidence type="ECO:0000256" key="1">
    <source>
        <dbReference type="PROSITE-ProRule" id="PRU00169"/>
    </source>
</evidence>
<dbReference type="AlphaFoldDB" id="R4YSZ1"/>
<organism evidence="4 5">
    <name type="scientific">Oleispira antarctica RB-8</name>
    <dbReference type="NCBI Taxonomy" id="698738"/>
    <lineage>
        <taxon>Bacteria</taxon>
        <taxon>Pseudomonadati</taxon>
        <taxon>Pseudomonadota</taxon>
        <taxon>Gammaproteobacteria</taxon>
        <taxon>Oceanospirillales</taxon>
        <taxon>Oceanospirillaceae</taxon>
        <taxon>Oleispira</taxon>
    </lineage>
</organism>
<reference evidence="4 5" key="1">
    <citation type="journal article" date="2013" name="Nat. Commun.">
        <title>Genome sequence and functional genomic analysis of the oil-degrading bacterium Oleispira antarctica.</title>
        <authorList>
            <person name="Kube M."/>
            <person name="Chernikova T.N."/>
            <person name="Al-Ramahi Y."/>
            <person name="Beloqui A."/>
            <person name="Lopez-Cortez N."/>
            <person name="Guazzaroni M.E."/>
            <person name="Heipieper H.J."/>
            <person name="Klages S."/>
            <person name="Kotsyurbenko O.R."/>
            <person name="Langer I."/>
            <person name="Nechitaylo T.Y."/>
            <person name="Lunsdorf H."/>
            <person name="Fernandez M."/>
            <person name="Juarez S."/>
            <person name="Ciordia S."/>
            <person name="Singer A."/>
            <person name="Kagan O."/>
            <person name="Egorova O."/>
            <person name="Petit P.A."/>
            <person name="Stogios P."/>
            <person name="Kim Y."/>
            <person name="Tchigvintsev A."/>
            <person name="Flick R."/>
            <person name="Denaro R."/>
            <person name="Genovese M."/>
            <person name="Albar J.P."/>
            <person name="Reva O.N."/>
            <person name="Martinez-Gomariz M."/>
            <person name="Tran H."/>
            <person name="Ferrer M."/>
            <person name="Savchenko A."/>
            <person name="Yakunin A.F."/>
            <person name="Yakimov M.M."/>
            <person name="Golyshina O.V."/>
            <person name="Reinhardt R."/>
            <person name="Golyshin P.N."/>
        </authorList>
    </citation>
    <scope>NUCLEOTIDE SEQUENCE [LARGE SCALE GENOMIC DNA]</scope>
</reference>
<feature type="transmembrane region" description="Helical" evidence="2">
    <location>
        <begin position="267"/>
        <end position="289"/>
    </location>
</feature>
<proteinExistence type="predicted"/>
<dbReference type="Pfam" id="PF00072">
    <property type="entry name" value="Response_reg"/>
    <property type="match status" value="1"/>
</dbReference>